<dbReference type="Pfam" id="PF08843">
    <property type="entry name" value="AbiEii"/>
    <property type="match status" value="1"/>
</dbReference>
<keyword evidence="2" id="KW-1185">Reference proteome</keyword>
<dbReference type="PATRIC" id="fig|1244869.3.peg.3797"/>
<dbReference type="EMBL" id="AONQ01000070">
    <property type="protein sequence ID" value="EME68334.1"/>
    <property type="molecule type" value="Genomic_DNA"/>
</dbReference>
<reference evidence="1 2" key="1">
    <citation type="journal article" date="2014" name="Genome Announc.">
        <title>Draft Genome Sequence of Magnetospirillum sp. Strain SO-1, a Freshwater Magnetotactic Bacterium Isolated from the Ol'khovka River, Russia.</title>
        <authorList>
            <person name="Grouzdev D.S."/>
            <person name="Dziuba M.V."/>
            <person name="Sukhacheva M.S."/>
            <person name="Mardanov A.V."/>
            <person name="Beletskiy A.V."/>
            <person name="Kuznetsov B.B."/>
            <person name="Skryabin K.G."/>
        </authorList>
    </citation>
    <scope>NUCLEOTIDE SEQUENCE [LARGE SCALE GENOMIC DNA]</scope>
    <source>
        <strain evidence="1 2">SO-1</strain>
    </source>
</reference>
<name>M3A762_9PROT</name>
<sequence length="434" mass="48149">MKQGYTETVQLLIDIAPFIFASGAFVLKGGTAINLFVQDMPRLSVDIDLVYRDGSKSRDEALKDIQQQLELVRQTLNKRGFTVPPPRSQAEDFKLMVSRGRQTVKVEANTVFRGTVLPPVTAELREAARAMFKRTLKLPMLAVDEIYASKLVAAMDRQHPRDLFDVMKLRESHGGISNTMRQVFLAYVSGHNRPINEILTPNAQDISHAYANEFVGMTVETVSQDALEATRTWLFETLPSSLTMSERQYLRSVKMAKPDWSLLPFPGLADLPSVKWKLQNIEKLQKTNRAKYGAMLATLEEKLYRIPFSPPHVVVSRCSDSPAENRQWFAVREDAAAVGTVVSEILGRGWDTVEVSASDVTRLEIARQLALAPQPILVHESPLTDADMELVTAQRATAVTDSESPEIQHDDGDPVCPVCRVPPCTCGGASGPGF</sequence>
<evidence type="ECO:0008006" key="3">
    <source>
        <dbReference type="Google" id="ProtNLM"/>
    </source>
</evidence>
<evidence type="ECO:0000313" key="2">
    <source>
        <dbReference type="Proteomes" id="UP000011744"/>
    </source>
</evidence>
<dbReference type="eggNOG" id="COG2253">
    <property type="taxonomic scope" value="Bacteria"/>
</dbReference>
<evidence type="ECO:0000313" key="1">
    <source>
        <dbReference type="EMBL" id="EME68334.1"/>
    </source>
</evidence>
<proteinExistence type="predicted"/>
<organism evidence="1 2">
    <name type="scientific">Paramagnetospirillum caucaseum</name>
    <dbReference type="NCBI Taxonomy" id="1244869"/>
    <lineage>
        <taxon>Bacteria</taxon>
        <taxon>Pseudomonadati</taxon>
        <taxon>Pseudomonadota</taxon>
        <taxon>Alphaproteobacteria</taxon>
        <taxon>Rhodospirillales</taxon>
        <taxon>Magnetospirillaceae</taxon>
        <taxon>Paramagnetospirillum</taxon>
    </lineage>
</organism>
<protein>
    <recommendedName>
        <fullName evidence="3">Nucleotidyl transferase AbiEii/AbiGii toxin family protein</fullName>
    </recommendedName>
</protein>
<dbReference type="OrthoDB" id="1550603at2"/>
<accession>M3A762</accession>
<comment type="caution">
    <text evidence="1">The sequence shown here is derived from an EMBL/GenBank/DDBJ whole genome shotgun (WGS) entry which is preliminary data.</text>
</comment>
<dbReference type="Proteomes" id="UP000011744">
    <property type="component" value="Unassembled WGS sequence"/>
</dbReference>
<dbReference type="AlphaFoldDB" id="M3A762"/>
<dbReference type="InterPro" id="IPR014942">
    <property type="entry name" value="AbiEii"/>
</dbReference>
<dbReference type="RefSeq" id="WP_008620721.1">
    <property type="nucleotide sequence ID" value="NZ_AONQ01000070.1"/>
</dbReference>
<dbReference type="Gene3D" id="3.10.450.620">
    <property type="entry name" value="JHP933, nucleotidyltransferase-like core domain"/>
    <property type="match status" value="1"/>
</dbReference>
<gene>
    <name evidence="1" type="ORF">H261_19029</name>
</gene>